<dbReference type="PANTHER" id="PTHR11092">
    <property type="entry name" value="SUGAR NUCLEOTIDE EPIMERASE RELATED"/>
    <property type="match status" value="1"/>
</dbReference>
<accession>A0ABS2RN73</accession>
<organism evidence="4 5">
    <name type="scientific">Microlunatus panaciterrae</name>
    <dbReference type="NCBI Taxonomy" id="400768"/>
    <lineage>
        <taxon>Bacteria</taxon>
        <taxon>Bacillati</taxon>
        <taxon>Actinomycetota</taxon>
        <taxon>Actinomycetes</taxon>
        <taxon>Propionibacteriales</taxon>
        <taxon>Propionibacteriaceae</taxon>
        <taxon>Microlunatus</taxon>
    </lineage>
</organism>
<evidence type="ECO:0000259" key="3">
    <source>
        <dbReference type="Pfam" id="PF08338"/>
    </source>
</evidence>
<dbReference type="InterPro" id="IPR010099">
    <property type="entry name" value="SDR39U1"/>
</dbReference>
<dbReference type="NCBIfam" id="TIGR01777">
    <property type="entry name" value="yfcH"/>
    <property type="match status" value="1"/>
</dbReference>
<proteinExistence type="inferred from homology"/>
<feature type="domain" description="NAD-dependent epimerase/dehydratase" evidence="2">
    <location>
        <begin position="9"/>
        <end position="138"/>
    </location>
</feature>
<sequence>MSTDTKKFLLAGSSGFLGSALRVHLAEHGHEVVRLVRRPPATATEFRWDPAAGTVDQSALEDVDVVVNLGGAGIADRPWTQARREVILSSRRETTLTLSRALARHADTGARPALLQASGVAWYGTRSGPEPFTEDAPVADDWLAGVVQRWEDATRPATEAGLRVALLRTSPVMDGSGGPLKLMKLPFSLGLGARLGDGSQHMAMISLTDWLNAVSWIADHEDASGPHNLTLPQPCTNAEFTAALAAALHRPAALRAPALVLRTALGELADQLLGDQNIVPRRLLDEGFSFVAPDVETTVRVALGQRVNSPA</sequence>
<comment type="similarity">
    <text evidence="1">Belongs to the NAD(P)-dependent epimerase/dehydratase family. SDR39U1 subfamily.</text>
</comment>
<name>A0ABS2RN73_9ACTN</name>
<dbReference type="SUPFAM" id="SSF51735">
    <property type="entry name" value="NAD(P)-binding Rossmann-fold domains"/>
    <property type="match status" value="1"/>
</dbReference>
<evidence type="ECO:0000313" key="4">
    <source>
        <dbReference type="EMBL" id="MBM7800103.1"/>
    </source>
</evidence>
<dbReference type="PANTHER" id="PTHR11092:SF0">
    <property type="entry name" value="EPIMERASE FAMILY PROTEIN SDR39U1"/>
    <property type="match status" value="1"/>
</dbReference>
<evidence type="ECO:0000256" key="1">
    <source>
        <dbReference type="ARBA" id="ARBA00009353"/>
    </source>
</evidence>
<protein>
    <submittedName>
        <fullName evidence="4">Uncharacterized protein (TIGR01777 family)</fullName>
    </submittedName>
</protein>
<feature type="domain" description="DUF1731" evidence="3">
    <location>
        <begin position="256"/>
        <end position="299"/>
    </location>
</feature>
<dbReference type="EMBL" id="JAFBCF010000001">
    <property type="protein sequence ID" value="MBM7800103.1"/>
    <property type="molecule type" value="Genomic_DNA"/>
</dbReference>
<reference evidence="4 5" key="1">
    <citation type="submission" date="2021-01" db="EMBL/GenBank/DDBJ databases">
        <title>Sequencing the genomes of 1000 actinobacteria strains.</title>
        <authorList>
            <person name="Klenk H.-P."/>
        </authorList>
    </citation>
    <scope>NUCLEOTIDE SEQUENCE [LARGE SCALE GENOMIC DNA]</scope>
    <source>
        <strain evidence="4 5">DSM 18662</strain>
    </source>
</reference>
<dbReference type="Proteomes" id="UP000704762">
    <property type="component" value="Unassembled WGS sequence"/>
</dbReference>
<dbReference type="InterPro" id="IPR001509">
    <property type="entry name" value="Epimerase_deHydtase"/>
</dbReference>
<dbReference type="Gene3D" id="3.40.50.720">
    <property type="entry name" value="NAD(P)-binding Rossmann-like Domain"/>
    <property type="match status" value="1"/>
</dbReference>
<evidence type="ECO:0000259" key="2">
    <source>
        <dbReference type="Pfam" id="PF01370"/>
    </source>
</evidence>
<dbReference type="Pfam" id="PF08338">
    <property type="entry name" value="DUF1731"/>
    <property type="match status" value="1"/>
</dbReference>
<gene>
    <name evidence="4" type="ORF">JOE57_003024</name>
</gene>
<evidence type="ECO:0000313" key="5">
    <source>
        <dbReference type="Proteomes" id="UP000704762"/>
    </source>
</evidence>
<dbReference type="Pfam" id="PF01370">
    <property type="entry name" value="Epimerase"/>
    <property type="match status" value="1"/>
</dbReference>
<keyword evidence="5" id="KW-1185">Reference proteome</keyword>
<comment type="caution">
    <text evidence="4">The sequence shown here is derived from an EMBL/GenBank/DDBJ whole genome shotgun (WGS) entry which is preliminary data.</text>
</comment>
<dbReference type="InterPro" id="IPR036291">
    <property type="entry name" value="NAD(P)-bd_dom_sf"/>
</dbReference>
<dbReference type="RefSeq" id="WP_204919303.1">
    <property type="nucleotide sequence ID" value="NZ_BAAAQP010000003.1"/>
</dbReference>
<dbReference type="InterPro" id="IPR013549">
    <property type="entry name" value="DUF1731"/>
</dbReference>